<dbReference type="GO" id="GO:0004722">
    <property type="term" value="F:protein serine/threonine phosphatase activity"/>
    <property type="evidence" value="ECO:0007669"/>
    <property type="project" value="InterPro"/>
</dbReference>
<dbReference type="InterPro" id="IPR015655">
    <property type="entry name" value="PP2C"/>
</dbReference>
<dbReference type="InterPro" id="IPR036457">
    <property type="entry name" value="PPM-type-like_dom_sf"/>
</dbReference>
<dbReference type="AlphaFoldDB" id="A0A7S8E9N2"/>
<dbReference type="NCBIfam" id="NF033484">
    <property type="entry name" value="Stp1_PP2C_phos"/>
    <property type="match status" value="1"/>
</dbReference>
<dbReference type="EMBL" id="CP062983">
    <property type="protein sequence ID" value="QPC82968.1"/>
    <property type="molecule type" value="Genomic_DNA"/>
</dbReference>
<keyword evidence="3" id="KW-1185">Reference proteome</keyword>
<gene>
    <name evidence="2" type="ORF">G4Y79_00920</name>
</gene>
<evidence type="ECO:0000259" key="1">
    <source>
        <dbReference type="PROSITE" id="PS51746"/>
    </source>
</evidence>
<evidence type="ECO:0000313" key="3">
    <source>
        <dbReference type="Proteomes" id="UP000594468"/>
    </source>
</evidence>
<sequence>MGRPEHQIRLRCSALSDQGRVRGNNEDNIYLWGDDTQVLAVVADGMGGAVAGEKASRIAVDSIEARLVKNEDIEPDTYDKMDLDDLAVVLKHAVQEANRNIVDRAVAQPELKGMGTTLTMAFIKGRDVTLAHVGDSRAYLVDKYDQTVMQVTRDHSFVQALLEAGHIREDEVETHPMRNVLYRALGQGRDLDVDIIQNVQMAYHDRLVLCSDGLTLHLSADEIAEIASESDDPAEIARDMIGLANKRGGRDNVSVIIVIAEPVNDVASNGTSAVSSYDGDTIIMPISTHHNNRPEKLPENKAFDTQEIPTLDTSMREGNREGNDSMMG</sequence>
<name>A0A7S8E9N2_9CHLR</name>
<dbReference type="Proteomes" id="UP000594468">
    <property type="component" value="Chromosome"/>
</dbReference>
<feature type="domain" description="PPM-type phosphatase" evidence="1">
    <location>
        <begin position="11"/>
        <end position="260"/>
    </location>
</feature>
<dbReference type="Gene3D" id="3.60.40.10">
    <property type="entry name" value="PPM-type phosphatase domain"/>
    <property type="match status" value="1"/>
</dbReference>
<dbReference type="PANTHER" id="PTHR47992">
    <property type="entry name" value="PROTEIN PHOSPHATASE"/>
    <property type="match status" value="1"/>
</dbReference>
<dbReference type="SMART" id="SM00331">
    <property type="entry name" value="PP2C_SIG"/>
    <property type="match status" value="1"/>
</dbReference>
<dbReference type="Pfam" id="PF13672">
    <property type="entry name" value="PP2C_2"/>
    <property type="match status" value="1"/>
</dbReference>
<dbReference type="PROSITE" id="PS51746">
    <property type="entry name" value="PPM_2"/>
    <property type="match status" value="1"/>
</dbReference>
<dbReference type="InterPro" id="IPR001932">
    <property type="entry name" value="PPM-type_phosphatase-like_dom"/>
</dbReference>
<dbReference type="KEGG" id="pmet:G4Y79_00920"/>
<organism evidence="2 3">
    <name type="scientific">Phototrophicus methaneseepsis</name>
    <dbReference type="NCBI Taxonomy" id="2710758"/>
    <lineage>
        <taxon>Bacteria</taxon>
        <taxon>Bacillati</taxon>
        <taxon>Chloroflexota</taxon>
        <taxon>Candidatus Thermofontia</taxon>
        <taxon>Phototrophicales</taxon>
        <taxon>Phototrophicaceae</taxon>
        <taxon>Phototrophicus</taxon>
    </lineage>
</organism>
<accession>A0A7S8E9N2</accession>
<proteinExistence type="predicted"/>
<reference evidence="2 3" key="1">
    <citation type="submission" date="2020-02" db="EMBL/GenBank/DDBJ databases">
        <authorList>
            <person name="Zheng R.K."/>
            <person name="Sun C.M."/>
        </authorList>
    </citation>
    <scope>NUCLEOTIDE SEQUENCE [LARGE SCALE GENOMIC DNA]</scope>
    <source>
        <strain evidence="3">rifampicinis</strain>
    </source>
</reference>
<dbReference type="SUPFAM" id="SSF81606">
    <property type="entry name" value="PP2C-like"/>
    <property type="match status" value="1"/>
</dbReference>
<dbReference type="RefSeq" id="WP_195171037.1">
    <property type="nucleotide sequence ID" value="NZ_CP062983.1"/>
</dbReference>
<dbReference type="SMART" id="SM00332">
    <property type="entry name" value="PP2Cc"/>
    <property type="match status" value="1"/>
</dbReference>
<dbReference type="CDD" id="cd00143">
    <property type="entry name" value="PP2Cc"/>
    <property type="match status" value="1"/>
</dbReference>
<evidence type="ECO:0000313" key="2">
    <source>
        <dbReference type="EMBL" id="QPC82968.1"/>
    </source>
</evidence>
<protein>
    <submittedName>
        <fullName evidence="2">Stp1/IreP family PP2C-type Ser/Thr phosphatase</fullName>
    </submittedName>
</protein>